<gene>
    <name evidence="5" type="ORF">SAMN05444392_11099</name>
</gene>
<feature type="signal peptide" evidence="3">
    <location>
        <begin position="1"/>
        <end position="25"/>
    </location>
</feature>
<dbReference type="InterPro" id="IPR001064">
    <property type="entry name" value="Beta/gamma_crystallin"/>
</dbReference>
<organism evidence="5 6">
    <name type="scientific">Seinonella peptonophila</name>
    <dbReference type="NCBI Taxonomy" id="112248"/>
    <lineage>
        <taxon>Bacteria</taxon>
        <taxon>Bacillati</taxon>
        <taxon>Bacillota</taxon>
        <taxon>Bacilli</taxon>
        <taxon>Bacillales</taxon>
        <taxon>Thermoactinomycetaceae</taxon>
        <taxon>Seinonella</taxon>
    </lineage>
</organism>
<evidence type="ECO:0000256" key="3">
    <source>
        <dbReference type="SAM" id="SignalP"/>
    </source>
</evidence>
<sequence>MIKKNFSFIFLAALLIISIPSFAFADEEQLQKTSSSDALCYELYEKPNFKGLTHSVCDDQFYDLAEVNYRGTKVSLNNNISSLKVICSKDTDLSSLLTLFDLPNHKGNYFEVKCGDKIPKLRDFNFNNYTSSIRVETFAK</sequence>
<evidence type="ECO:0000256" key="2">
    <source>
        <dbReference type="ARBA" id="ARBA00022737"/>
    </source>
</evidence>
<keyword evidence="2" id="KW-0677">Repeat</keyword>
<dbReference type="PROSITE" id="PS50915">
    <property type="entry name" value="CRYSTALLIN_BETA_GAMMA"/>
    <property type="match status" value="1"/>
</dbReference>
<evidence type="ECO:0000313" key="6">
    <source>
        <dbReference type="Proteomes" id="UP000184476"/>
    </source>
</evidence>
<feature type="chain" id="PRO_5012183402" description="Beta/gamma crystallin 'Greek key' domain-containing protein" evidence="3">
    <location>
        <begin position="26"/>
        <end position="140"/>
    </location>
</feature>
<proteinExistence type="inferred from homology"/>
<dbReference type="Gene3D" id="2.60.20.10">
    <property type="entry name" value="Crystallins"/>
    <property type="match status" value="1"/>
</dbReference>
<dbReference type="AlphaFoldDB" id="A0A1M4ZST5"/>
<protein>
    <recommendedName>
        <fullName evidence="4">Beta/gamma crystallin 'Greek key' domain-containing protein</fullName>
    </recommendedName>
</protein>
<dbReference type="Proteomes" id="UP000184476">
    <property type="component" value="Unassembled WGS sequence"/>
</dbReference>
<comment type="similarity">
    <text evidence="1">Belongs to the beta/gamma-crystallin family.</text>
</comment>
<dbReference type="SUPFAM" id="SSF49695">
    <property type="entry name" value="gamma-Crystallin-like"/>
    <property type="match status" value="1"/>
</dbReference>
<keyword evidence="6" id="KW-1185">Reference proteome</keyword>
<dbReference type="RefSeq" id="WP_073156141.1">
    <property type="nucleotide sequence ID" value="NZ_FQVL01000010.1"/>
</dbReference>
<reference evidence="5 6" key="1">
    <citation type="submission" date="2016-11" db="EMBL/GenBank/DDBJ databases">
        <authorList>
            <person name="Jaros S."/>
            <person name="Januszkiewicz K."/>
            <person name="Wedrychowicz H."/>
        </authorList>
    </citation>
    <scope>NUCLEOTIDE SEQUENCE [LARGE SCALE GENOMIC DNA]</scope>
    <source>
        <strain evidence="5 6">DSM 44666</strain>
    </source>
</reference>
<evidence type="ECO:0000259" key="4">
    <source>
        <dbReference type="PROSITE" id="PS50915"/>
    </source>
</evidence>
<evidence type="ECO:0000313" key="5">
    <source>
        <dbReference type="EMBL" id="SHF21119.1"/>
    </source>
</evidence>
<keyword evidence="3" id="KW-0732">Signal</keyword>
<dbReference type="InterPro" id="IPR011024">
    <property type="entry name" value="G_crystallin-like"/>
</dbReference>
<accession>A0A1M4ZST5</accession>
<feature type="domain" description="Beta/gamma crystallin 'Greek key'" evidence="4">
    <location>
        <begin position="39"/>
        <end position="87"/>
    </location>
</feature>
<evidence type="ECO:0000256" key="1">
    <source>
        <dbReference type="ARBA" id="ARBA00009646"/>
    </source>
</evidence>
<dbReference type="EMBL" id="FQVL01000010">
    <property type="protein sequence ID" value="SHF21119.1"/>
    <property type="molecule type" value="Genomic_DNA"/>
</dbReference>
<name>A0A1M4ZST5_9BACL</name>